<dbReference type="PROSITE" id="PS52016">
    <property type="entry name" value="TONB_DEPENDENT_REC_3"/>
    <property type="match status" value="1"/>
</dbReference>
<keyword evidence="7 16" id="KW-0732">Signal</keyword>
<keyword evidence="3 14" id="KW-0813">Transport</keyword>
<evidence type="ECO:0000256" key="12">
    <source>
        <dbReference type="ARBA" id="ARBA00023170"/>
    </source>
</evidence>
<dbReference type="InterPro" id="IPR012910">
    <property type="entry name" value="Plug_dom"/>
</dbReference>
<dbReference type="InterPro" id="IPR037066">
    <property type="entry name" value="Plug_dom_sf"/>
</dbReference>
<gene>
    <name evidence="19" type="ORF">JKA74_13455</name>
</gene>
<dbReference type="Pfam" id="PF07715">
    <property type="entry name" value="Plug"/>
    <property type="match status" value="1"/>
</dbReference>
<dbReference type="GO" id="GO:0009279">
    <property type="term" value="C:cell outer membrane"/>
    <property type="evidence" value="ECO:0007669"/>
    <property type="project" value="UniProtKB-SubCell"/>
</dbReference>
<evidence type="ECO:0000256" key="5">
    <source>
        <dbReference type="ARBA" id="ARBA00022496"/>
    </source>
</evidence>
<dbReference type="SUPFAM" id="SSF49452">
    <property type="entry name" value="Starch-binding domain-like"/>
    <property type="match status" value="1"/>
</dbReference>
<keyword evidence="20" id="KW-1185">Reference proteome</keyword>
<evidence type="ECO:0000256" key="3">
    <source>
        <dbReference type="ARBA" id="ARBA00022448"/>
    </source>
</evidence>
<dbReference type="CDD" id="cd01347">
    <property type="entry name" value="ligand_gated_channel"/>
    <property type="match status" value="1"/>
</dbReference>
<dbReference type="Gene3D" id="2.60.40.1120">
    <property type="entry name" value="Carboxypeptidase-like, regulatory domain"/>
    <property type="match status" value="1"/>
</dbReference>
<dbReference type="Gene3D" id="2.170.130.10">
    <property type="entry name" value="TonB-dependent receptor, plug domain"/>
    <property type="match status" value="1"/>
</dbReference>
<evidence type="ECO:0000256" key="7">
    <source>
        <dbReference type="ARBA" id="ARBA00022729"/>
    </source>
</evidence>
<dbReference type="RefSeq" id="WP_201431728.1">
    <property type="nucleotide sequence ID" value="NZ_JAEQBW010000006.1"/>
</dbReference>
<name>A0A934WZT3_9BACT</name>
<feature type="signal peptide" evidence="16">
    <location>
        <begin position="1"/>
        <end position="21"/>
    </location>
</feature>
<protein>
    <submittedName>
        <fullName evidence="19">TonB-dependent receptor</fullName>
    </submittedName>
</protein>
<keyword evidence="6 14" id="KW-0812">Transmembrane</keyword>
<organism evidence="19 20">
    <name type="scientific">Marivirga aurantiaca</name>
    <dbReference type="NCBI Taxonomy" id="2802615"/>
    <lineage>
        <taxon>Bacteria</taxon>
        <taxon>Pseudomonadati</taxon>
        <taxon>Bacteroidota</taxon>
        <taxon>Cytophagia</taxon>
        <taxon>Cytophagales</taxon>
        <taxon>Marivirgaceae</taxon>
        <taxon>Marivirga</taxon>
    </lineage>
</organism>
<evidence type="ECO:0000256" key="14">
    <source>
        <dbReference type="PROSITE-ProRule" id="PRU01360"/>
    </source>
</evidence>
<dbReference type="SUPFAM" id="SSF56935">
    <property type="entry name" value="Porins"/>
    <property type="match status" value="1"/>
</dbReference>
<dbReference type="PANTHER" id="PTHR32552">
    <property type="entry name" value="FERRICHROME IRON RECEPTOR-RELATED"/>
    <property type="match status" value="1"/>
</dbReference>
<keyword evidence="12 19" id="KW-0675">Receptor</keyword>
<dbReference type="InterPro" id="IPR010105">
    <property type="entry name" value="TonB_sidphr_rcpt"/>
</dbReference>
<evidence type="ECO:0000256" key="6">
    <source>
        <dbReference type="ARBA" id="ARBA00022692"/>
    </source>
</evidence>
<evidence type="ECO:0000256" key="1">
    <source>
        <dbReference type="ARBA" id="ARBA00004571"/>
    </source>
</evidence>
<evidence type="ECO:0000256" key="11">
    <source>
        <dbReference type="ARBA" id="ARBA00023136"/>
    </source>
</evidence>
<reference evidence="19" key="1">
    <citation type="submission" date="2021-01" db="EMBL/GenBank/DDBJ databases">
        <title>Marivirga aurantiaca sp. nov., isolated from intertidal surface sediments.</title>
        <authorList>
            <person name="Zhang M."/>
        </authorList>
    </citation>
    <scope>NUCLEOTIDE SEQUENCE</scope>
    <source>
        <strain evidence="19">S37H4</strain>
    </source>
</reference>
<keyword evidence="10 15" id="KW-0798">TonB box</keyword>
<comment type="subcellular location">
    <subcellularLocation>
        <location evidence="1 14">Cell outer membrane</location>
        <topology evidence="1 14">Multi-pass membrane protein</topology>
    </subcellularLocation>
</comment>
<keyword evidence="5" id="KW-0410">Iron transport</keyword>
<keyword evidence="9" id="KW-0406">Ion transport</keyword>
<dbReference type="GO" id="GO:0015891">
    <property type="term" value="P:siderophore transport"/>
    <property type="evidence" value="ECO:0007669"/>
    <property type="project" value="InterPro"/>
</dbReference>
<evidence type="ECO:0000313" key="19">
    <source>
        <dbReference type="EMBL" id="MBK6266044.1"/>
    </source>
</evidence>
<dbReference type="InterPro" id="IPR036942">
    <property type="entry name" value="Beta-barrel_TonB_sf"/>
</dbReference>
<evidence type="ECO:0000256" key="13">
    <source>
        <dbReference type="ARBA" id="ARBA00023237"/>
    </source>
</evidence>
<keyword evidence="8" id="KW-0408">Iron</keyword>
<proteinExistence type="inferred from homology"/>
<feature type="domain" description="TonB-dependent receptor-like beta-barrel" evidence="17">
    <location>
        <begin position="356"/>
        <end position="763"/>
    </location>
</feature>
<evidence type="ECO:0000256" key="9">
    <source>
        <dbReference type="ARBA" id="ARBA00023065"/>
    </source>
</evidence>
<evidence type="ECO:0000256" key="4">
    <source>
        <dbReference type="ARBA" id="ARBA00022452"/>
    </source>
</evidence>
<evidence type="ECO:0000256" key="8">
    <source>
        <dbReference type="ARBA" id="ARBA00023004"/>
    </source>
</evidence>
<evidence type="ECO:0000256" key="2">
    <source>
        <dbReference type="ARBA" id="ARBA00009810"/>
    </source>
</evidence>
<dbReference type="InterPro" id="IPR013784">
    <property type="entry name" value="Carb-bd-like_fold"/>
</dbReference>
<dbReference type="GO" id="GO:0015344">
    <property type="term" value="F:siderophore uptake transmembrane transporter activity"/>
    <property type="evidence" value="ECO:0007669"/>
    <property type="project" value="TreeGrafter"/>
</dbReference>
<dbReference type="PANTHER" id="PTHR32552:SF68">
    <property type="entry name" value="FERRICHROME OUTER MEMBRANE TRANSPORTER_PHAGE RECEPTOR"/>
    <property type="match status" value="1"/>
</dbReference>
<keyword evidence="4 14" id="KW-1134">Transmembrane beta strand</keyword>
<evidence type="ECO:0000259" key="17">
    <source>
        <dbReference type="Pfam" id="PF00593"/>
    </source>
</evidence>
<evidence type="ECO:0000259" key="18">
    <source>
        <dbReference type="Pfam" id="PF07715"/>
    </source>
</evidence>
<accession>A0A934WZT3</accession>
<feature type="chain" id="PRO_5037899372" evidence="16">
    <location>
        <begin position="22"/>
        <end position="791"/>
    </location>
</feature>
<feature type="domain" description="TonB-dependent receptor plug" evidence="18">
    <location>
        <begin position="137"/>
        <end position="229"/>
    </location>
</feature>
<evidence type="ECO:0000256" key="16">
    <source>
        <dbReference type="SAM" id="SignalP"/>
    </source>
</evidence>
<dbReference type="Pfam" id="PF00593">
    <property type="entry name" value="TonB_dep_Rec_b-barrel"/>
    <property type="match status" value="1"/>
</dbReference>
<dbReference type="Proteomes" id="UP000611723">
    <property type="component" value="Unassembled WGS sequence"/>
</dbReference>
<keyword evidence="13 14" id="KW-0998">Cell outer membrane</keyword>
<sequence>MKGRHTFFTALFILVSWGALAQTGTIKGTVKTSDGLSTEFVNVALKGTLKGDITDKDGNYEITNIPEGKYVLTCSYIGLTTKERNISINANETLVVDFQLSKSAIQLSEVTVRDKRKNKFYEDSSFTISKLPLKDLENPQVYNSVTREVLNEQVVTNFNDALKNATGITRLWESTGRGGDGAEFFSMRGFSVQPTMVNGMPSVNNGGLDPANVESIDVIKGPSGTLFGSPMISYGGLINVTTKKPYEAFGGSVNFINGSNGLNRLTADVNVPLSETTFTRVNAAYHSQNSFQDAGFSKSFFVAPSFKIKSSERLTFHINTELRSSESANAPMIFLNRNAPLSFNSIDIFEKNYTNSFTSNELSIQNPSFGLQAQAFYKLNEKWTSQTVLSRSNTKTNGYYHYLWDATDGDNFTRFISKRNGETNTTDIQQNFIGDFRIGGFRNRMIIGLDYFKSNILNGSTGWIGNGTVSLSTGEDTGLLTRAGVNSLLADSFEGNSSGENEVMSAYVSDVINFTPSLSAMASVRVDRFSSKSSGDDVISGQTAVSPKFGLVYQPIKEKVSIFANYMNGFVNIAPTEVSDVDGSNPRLKTFDPENANQYEAGVKTNIFNNRISATASYYYITVKDRVMTDPNNINNSIQGGEVESKGIELSLIANPVNGLNLIAGYSNNQSEVTKDNPEGGYLGLRPEEAGPESLINFWANYTIQSGVLQGLGFGFGGNSASEHKTLNRATTGTFTLPAYDIFNAALSYKANQYSIILKANNLTNQKYYTGWSTVTPQNLRNISVSLNYKF</sequence>
<evidence type="ECO:0000256" key="10">
    <source>
        <dbReference type="ARBA" id="ARBA00023077"/>
    </source>
</evidence>
<keyword evidence="11 14" id="KW-0472">Membrane</keyword>
<evidence type="ECO:0000256" key="15">
    <source>
        <dbReference type="RuleBase" id="RU003357"/>
    </source>
</evidence>
<dbReference type="GO" id="GO:0030246">
    <property type="term" value="F:carbohydrate binding"/>
    <property type="evidence" value="ECO:0007669"/>
    <property type="project" value="InterPro"/>
</dbReference>
<evidence type="ECO:0000313" key="20">
    <source>
        <dbReference type="Proteomes" id="UP000611723"/>
    </source>
</evidence>
<dbReference type="NCBIfam" id="TIGR01783">
    <property type="entry name" value="TonB-siderophor"/>
    <property type="match status" value="1"/>
</dbReference>
<dbReference type="AlphaFoldDB" id="A0A934WZT3"/>
<dbReference type="EMBL" id="JAEQBW010000006">
    <property type="protein sequence ID" value="MBK6266044.1"/>
    <property type="molecule type" value="Genomic_DNA"/>
</dbReference>
<dbReference type="InterPro" id="IPR039426">
    <property type="entry name" value="TonB-dep_rcpt-like"/>
</dbReference>
<dbReference type="Pfam" id="PF13715">
    <property type="entry name" value="CarbopepD_reg_2"/>
    <property type="match status" value="1"/>
</dbReference>
<dbReference type="GO" id="GO:0038023">
    <property type="term" value="F:signaling receptor activity"/>
    <property type="evidence" value="ECO:0007669"/>
    <property type="project" value="InterPro"/>
</dbReference>
<comment type="caution">
    <text evidence="19">The sequence shown here is derived from an EMBL/GenBank/DDBJ whole genome shotgun (WGS) entry which is preliminary data.</text>
</comment>
<comment type="similarity">
    <text evidence="2 14 15">Belongs to the TonB-dependent receptor family.</text>
</comment>
<dbReference type="InterPro" id="IPR000531">
    <property type="entry name" value="Beta-barrel_TonB"/>
</dbReference>
<dbReference type="Gene3D" id="2.40.170.20">
    <property type="entry name" value="TonB-dependent receptor, beta-barrel domain"/>
    <property type="match status" value="1"/>
</dbReference>